<comment type="caution">
    <text evidence="2">Lacks conserved residue(s) required for the propagation of feature annotation.</text>
</comment>
<feature type="domain" description="C-type lectin" evidence="5">
    <location>
        <begin position="174"/>
        <end position="300"/>
    </location>
</feature>
<evidence type="ECO:0000259" key="5">
    <source>
        <dbReference type="PROSITE" id="PS50041"/>
    </source>
</evidence>
<dbReference type="InterPro" id="IPR050111">
    <property type="entry name" value="C-type_lectin/snaclec_domain"/>
</dbReference>
<feature type="domain" description="C-type lectin" evidence="5">
    <location>
        <begin position="1420"/>
        <end position="1557"/>
    </location>
</feature>
<dbReference type="SMART" id="SM00034">
    <property type="entry name" value="CLECT"/>
    <property type="match status" value="12"/>
</dbReference>
<feature type="domain" description="C-type lectin" evidence="5">
    <location>
        <begin position="1124"/>
        <end position="1240"/>
    </location>
</feature>
<name>A0A0B7BG93_9EUPU</name>
<feature type="domain" description="ShKT" evidence="6">
    <location>
        <begin position="806"/>
        <end position="843"/>
    </location>
</feature>
<evidence type="ECO:0000256" key="4">
    <source>
        <dbReference type="SAM" id="SignalP"/>
    </source>
</evidence>
<dbReference type="SUPFAM" id="SSF56436">
    <property type="entry name" value="C-type lectin-like"/>
    <property type="match status" value="12"/>
</dbReference>
<dbReference type="Gene3D" id="3.10.100.10">
    <property type="entry name" value="Mannose-Binding Protein A, subunit A"/>
    <property type="match status" value="13"/>
</dbReference>
<dbReference type="EMBL" id="HACG01045098">
    <property type="protein sequence ID" value="CEK91963.1"/>
    <property type="molecule type" value="Transcribed_RNA"/>
</dbReference>
<feature type="domain" description="C-type lectin" evidence="5">
    <location>
        <begin position="1587"/>
        <end position="1701"/>
    </location>
</feature>
<accession>A0A0B7BG93</accession>
<feature type="domain" description="C-type lectin" evidence="5">
    <location>
        <begin position="607"/>
        <end position="722"/>
    </location>
</feature>
<dbReference type="CDD" id="cd00037">
    <property type="entry name" value="CLECT"/>
    <property type="match status" value="10"/>
</dbReference>
<keyword evidence="4" id="KW-0732">Signal</keyword>
<feature type="domain" description="C-type lectin" evidence="5">
    <location>
        <begin position="36"/>
        <end position="156"/>
    </location>
</feature>
<dbReference type="PROSITE" id="PS00615">
    <property type="entry name" value="C_TYPE_LECTIN_1"/>
    <property type="match status" value="8"/>
</dbReference>
<protein>
    <recommendedName>
        <fullName evidence="8">Macrophage mannose receptor 1-like</fullName>
    </recommendedName>
</protein>
<feature type="region of interest" description="Disordered" evidence="3">
    <location>
        <begin position="1860"/>
        <end position="1879"/>
    </location>
</feature>
<feature type="domain" description="C-type lectin" evidence="5">
    <location>
        <begin position="890"/>
        <end position="948"/>
    </location>
</feature>
<feature type="domain" description="C-type lectin" evidence="5">
    <location>
        <begin position="981"/>
        <end position="1094"/>
    </location>
</feature>
<evidence type="ECO:0000256" key="1">
    <source>
        <dbReference type="ARBA" id="ARBA00023157"/>
    </source>
</evidence>
<feature type="chain" id="PRO_5002112118" description="Macrophage mannose receptor 1-like" evidence="4">
    <location>
        <begin position="21"/>
        <end position="1932"/>
    </location>
</feature>
<evidence type="ECO:0000256" key="3">
    <source>
        <dbReference type="SAM" id="MobiDB-lite"/>
    </source>
</evidence>
<evidence type="ECO:0000256" key="2">
    <source>
        <dbReference type="PROSITE-ProRule" id="PRU01005"/>
    </source>
</evidence>
<dbReference type="InterPro" id="IPR016187">
    <property type="entry name" value="CTDL_fold"/>
</dbReference>
<feature type="signal peptide" evidence="4">
    <location>
        <begin position="1"/>
        <end position="20"/>
    </location>
</feature>
<dbReference type="InterPro" id="IPR001304">
    <property type="entry name" value="C-type_lectin-like"/>
</dbReference>
<dbReference type="InterPro" id="IPR018378">
    <property type="entry name" value="C-type_lectin_CS"/>
</dbReference>
<feature type="domain" description="C-type lectin" evidence="5">
    <location>
        <begin position="459"/>
        <end position="573"/>
    </location>
</feature>
<dbReference type="PROSITE" id="PS51670">
    <property type="entry name" value="SHKT"/>
    <property type="match status" value="2"/>
</dbReference>
<dbReference type="PROSITE" id="PS50041">
    <property type="entry name" value="C_TYPE_LECTIN_2"/>
    <property type="match status" value="13"/>
</dbReference>
<evidence type="ECO:0000259" key="6">
    <source>
        <dbReference type="PROSITE" id="PS51670"/>
    </source>
</evidence>
<dbReference type="Pfam" id="PF01549">
    <property type="entry name" value="ShK"/>
    <property type="match status" value="2"/>
</dbReference>
<evidence type="ECO:0008006" key="8">
    <source>
        <dbReference type="Google" id="ProtNLM"/>
    </source>
</evidence>
<proteinExistence type="predicted"/>
<keyword evidence="1" id="KW-1015">Disulfide bond</keyword>
<dbReference type="PANTHER" id="PTHR22803">
    <property type="entry name" value="MANNOSE, PHOSPHOLIPASE, LECTIN RECEPTOR RELATED"/>
    <property type="match status" value="1"/>
</dbReference>
<organism evidence="7">
    <name type="scientific">Arion vulgaris</name>
    <dbReference type="NCBI Taxonomy" id="1028688"/>
    <lineage>
        <taxon>Eukaryota</taxon>
        <taxon>Metazoa</taxon>
        <taxon>Spiralia</taxon>
        <taxon>Lophotrochozoa</taxon>
        <taxon>Mollusca</taxon>
        <taxon>Gastropoda</taxon>
        <taxon>Heterobranchia</taxon>
        <taxon>Euthyneura</taxon>
        <taxon>Panpulmonata</taxon>
        <taxon>Eupulmonata</taxon>
        <taxon>Stylommatophora</taxon>
        <taxon>Helicina</taxon>
        <taxon>Arionoidea</taxon>
        <taxon>Arionidae</taxon>
        <taxon>Arion</taxon>
    </lineage>
</organism>
<dbReference type="InterPro" id="IPR016186">
    <property type="entry name" value="C-type_lectin-like/link_sf"/>
</dbReference>
<feature type="domain" description="C-type lectin" evidence="5">
    <location>
        <begin position="313"/>
        <end position="419"/>
    </location>
</feature>
<feature type="domain" description="C-type lectin" evidence="5">
    <location>
        <begin position="1270"/>
        <end position="1390"/>
    </location>
</feature>
<reference evidence="7" key="1">
    <citation type="submission" date="2014-12" db="EMBL/GenBank/DDBJ databases">
        <title>Insight into the proteome of Arion vulgaris.</title>
        <authorList>
            <person name="Aradska J."/>
            <person name="Bulat T."/>
            <person name="Smidak R."/>
            <person name="Sarate P."/>
            <person name="Gangsoo J."/>
            <person name="Sialana F."/>
            <person name="Bilban M."/>
            <person name="Lubec G."/>
        </authorList>
    </citation>
    <scope>NUCLEOTIDE SEQUENCE</scope>
    <source>
        <tissue evidence="7">Skin</tissue>
    </source>
</reference>
<dbReference type="InterPro" id="IPR003582">
    <property type="entry name" value="ShKT_dom"/>
</dbReference>
<gene>
    <name evidence="7" type="primary">ORF185840</name>
</gene>
<sequence length="1932" mass="217596">MGGVLQITCLLLSFYVTVWATMCPYGWRDYPGSVSCYLITDYQVRYNFDRAMDQCTAHQAELIVIGDQNEMNWLNKEIQQLSSPVLPPKMAWWVGLEDKGQGQGVKYLNSSDVNLKLLPWFNQTLPTISTMRRCASFVNSTMFLSDCNSFYGLVCERSKDLPLSCDTESAWVYINGSCFKYFQSQQTWYLAKSTCEQFEGDIAKVSIAEEVSFIWDNAKISLSKSWIGLKSNIQTKTYKWTDESVVDPSLPWWNTNQPQDLTYMMYSDPDLCGLINGNNTRRLSSWMTEDCNEKYSFTCSKPQGVCADGWVSHLGMCLKFYRQYSLSWSSSRQYCQSLGGDLIILPTQSYQDLINTYLQELKDAGIDSFWLGLQSNNTFQWVDDTYNLNWTNWALGSPETPPDRQVAYISTGDKTGKWQLTSDLSMRRSFACFISGTKTVKEVLPPLSDFHCPDQWEVAGDTCVYFSTDVATWSQASANCQELQSQLLVVNSVDAHSFLKGRVTSGQFWIGLSDRSKEGNFTWVNGTVLNITSWAPGQPDNKEDENCVIVKSSLTGVRWFDNACLERNNYICQQQPLNMSGSSTAPPRGTPAPYSPKCGIMWEERPATNFCYQFRDTVLSWSDALELCQSFNGSLLSIVSREEQSYIEGRLSALQIDNIWIGASDRHREAGWQWDDESPFAYLNWHAGEPNDQSYENCAAINTGTMLWFDYPCNLRIGFVCKKIAEDDLKSTTQAMTVPTNLPDTQYYGCPLLWLAYDNSCYLLRRAPASWMDAQTACRKEGAALASIGSDLENKFIWSQLPKESCQNTHTNDSQCQAWADANECQKNPSWMSLNCQMSCSLCKQACSDKHTHYECLFWASIGECHSNPEWMWSNCALSCGCDSSINEGYWLGLNDRYSQMTFMWDDLSPVTYTNWLPNEPNNYQGKKEDCVKIHTLAGEWSDENCDQNNAGYICERPMAVIDAPTISPDQIGCPISGFAYGATCFVLIDTPKTWLDARSYCSDINATLATIPDSITGAFITSELIHKTSSYWIGLSENGGTYNWDSGSDIEYLDWSPSHTGNENNTCVAIRSQKPVGLWENLECQTVQPFICETFRFGFTQITRTTTSAPTTLAPCPTTWTSHEDHCYKVFFSTRSWIDAQIDCESYGGSLPSIHNDNTNNFIKTLTGWNMNGGYWIGLSDRAQESRYVWSDRSPFGFSKWGKDEPNSAIAAEDCVEVMGSSKRWNDLSCYLSRAYVCSIVRGFIMPSVLPTVSTTPSPTCMDKGWLFHGGFCYLMSPSYGRNSSLNWFKARQKCQMLGGDLASINSNDENNFFSTELSKIEIRLFWIGLNQLDQSAYVWSDGSPESFLAWGPNEPNDFKGGERCVTFYGNRGYWQDDDCGNDYGYVCKKMNSSTSTVLPVTTVDYDAVCPDGFFSRGTNNKCYYIGGRGNDSSGDLKLGWEEARDFCRNLTSPKLVDIGSIHSLRDQNLVTSLMLDLDSDLWIGLSDRLESNQYRWQDNSEVTYTNWASGQPVRHFVWSNYQDNCIEMLRSPHTPENTAKWNDASCSKKNAFLCQTKKSSNPTSSSSASVEPTSSTVCPANFFFYKSACYSVINRRKTWSEARQLCQNFKGDLASMSDIFEMSRLDIALVDSGVSGQAWIGMKYDPVSSQYAWSDGWPVEQTFWSSSDPDFQANDSCVAFSKAFWNDTSCSEVLPAICQIKSEPPIPTPSTRGYCASSNLEPFGNFCYLAKPDDHVSWPEASYKCSQMGMEIISVHSEAENNFVKGYVNGITSYTNEYGFYHHAVWLGLQRDLEGGFRWSDRTPIMYLNWNVGEPFSGSQDMTSEHCVKMSKESGRWSDTQCLSQQLGYVCKTSKVFPSSPPSTSQPTPSSAVTSPDTVTADVTVVQTTDGHVSTQFFSSTTSQLPPPGTHVQRGKYYITLVILSHDLSP</sequence>
<feature type="compositionally biased region" description="Low complexity" evidence="3">
    <location>
        <begin position="1864"/>
        <end position="1879"/>
    </location>
</feature>
<dbReference type="SMART" id="SM00254">
    <property type="entry name" value="ShKT"/>
    <property type="match status" value="2"/>
</dbReference>
<dbReference type="Pfam" id="PF00059">
    <property type="entry name" value="Lectin_C"/>
    <property type="match status" value="12"/>
</dbReference>
<feature type="domain" description="C-type lectin" evidence="5">
    <location>
        <begin position="757"/>
        <end position="859"/>
    </location>
</feature>
<feature type="domain" description="ShKT" evidence="6">
    <location>
        <begin position="847"/>
        <end position="882"/>
    </location>
</feature>
<evidence type="ECO:0000313" key="7">
    <source>
        <dbReference type="EMBL" id="CEK91963.1"/>
    </source>
</evidence>
<feature type="domain" description="C-type lectin" evidence="5">
    <location>
        <begin position="1725"/>
        <end position="1844"/>
    </location>
</feature>